<evidence type="ECO:0000313" key="1">
    <source>
        <dbReference type="EMBL" id="MPM81050.1"/>
    </source>
</evidence>
<reference evidence="1" key="1">
    <citation type="submission" date="2019-08" db="EMBL/GenBank/DDBJ databases">
        <authorList>
            <person name="Kucharzyk K."/>
            <person name="Murdoch R.W."/>
            <person name="Higgins S."/>
            <person name="Loffler F."/>
        </authorList>
    </citation>
    <scope>NUCLEOTIDE SEQUENCE</scope>
</reference>
<gene>
    <name evidence="1" type="ORF">SDC9_128102</name>
</gene>
<dbReference type="AlphaFoldDB" id="A0A645CV65"/>
<organism evidence="1">
    <name type="scientific">bioreactor metagenome</name>
    <dbReference type="NCBI Taxonomy" id="1076179"/>
    <lineage>
        <taxon>unclassified sequences</taxon>
        <taxon>metagenomes</taxon>
        <taxon>ecological metagenomes</taxon>
    </lineage>
</organism>
<protein>
    <submittedName>
        <fullName evidence="1">Uncharacterized protein</fullName>
    </submittedName>
</protein>
<name>A0A645CV65_9ZZZZ</name>
<proteinExistence type="predicted"/>
<sequence length="77" mass="8637">MRLAKNVFARRFLYPAAKDCTQQTNNNAERSARGRADLSADSRRKIYSKSAFKDPAITIFATKQTNTRPSKTGGKKL</sequence>
<dbReference type="EMBL" id="VSSQ01030496">
    <property type="protein sequence ID" value="MPM81050.1"/>
    <property type="molecule type" value="Genomic_DNA"/>
</dbReference>
<accession>A0A645CV65</accession>
<comment type="caution">
    <text evidence="1">The sequence shown here is derived from an EMBL/GenBank/DDBJ whole genome shotgun (WGS) entry which is preliminary data.</text>
</comment>